<dbReference type="InterPro" id="IPR051531">
    <property type="entry name" value="N-acetyltransferase"/>
</dbReference>
<reference evidence="2 3" key="1">
    <citation type="submission" date="2020-08" db="EMBL/GenBank/DDBJ databases">
        <title>Genomic Encyclopedia of Type Strains, Phase IV (KMG-V): Genome sequencing to study the core and pangenomes of soil and plant-associated prokaryotes.</title>
        <authorList>
            <person name="Whitman W."/>
        </authorList>
    </citation>
    <scope>NUCLEOTIDE SEQUENCE [LARGE SCALE GENOMIC DNA]</scope>
    <source>
        <strain evidence="2 3">SEMIA 4074</strain>
    </source>
</reference>
<dbReference type="PANTHER" id="PTHR43792">
    <property type="entry name" value="GNAT FAMILY, PUTATIVE (AFU_ORTHOLOGUE AFUA_3G00765)-RELATED-RELATED"/>
    <property type="match status" value="1"/>
</dbReference>
<gene>
    <name evidence="2" type="ORF">GGD53_003622</name>
</gene>
<protein>
    <submittedName>
        <fullName evidence="2">RimJ/RimL family protein N-acetyltransferase</fullName>
    </submittedName>
</protein>
<sequence length="185" mass="20193">MSEAGAITIRTERLKLRMPDIDDFDAYARIMASPRSAGMGGPFDLRAAWGMFCHDVALWQLFGHGALMIDFDETGECVGQVGINHGPLFPEKELGWFVYDGFEGRGYATEAASALRDWAFKTLKLSSLVSYIAPGNSASVAVAERLGARLDPEAPRADPADLVYSSPSFLRPGHKRSRHVSILTS</sequence>
<comment type="caution">
    <text evidence="2">The sequence shown here is derived from an EMBL/GenBank/DDBJ whole genome shotgun (WGS) entry which is preliminary data.</text>
</comment>
<dbReference type="Proteomes" id="UP000524492">
    <property type="component" value="Unassembled WGS sequence"/>
</dbReference>
<dbReference type="AlphaFoldDB" id="A0A7W6MKM5"/>
<dbReference type="InterPro" id="IPR016181">
    <property type="entry name" value="Acyl_CoA_acyltransferase"/>
</dbReference>
<dbReference type="PANTHER" id="PTHR43792:SF1">
    <property type="entry name" value="N-ACETYLTRANSFERASE DOMAIN-CONTAINING PROTEIN"/>
    <property type="match status" value="1"/>
</dbReference>
<dbReference type="EMBL" id="JACIFV010000012">
    <property type="protein sequence ID" value="MBB4193456.1"/>
    <property type="molecule type" value="Genomic_DNA"/>
</dbReference>
<proteinExistence type="predicted"/>
<dbReference type="Pfam" id="PF13302">
    <property type="entry name" value="Acetyltransf_3"/>
    <property type="match status" value="1"/>
</dbReference>
<feature type="domain" description="N-acetyltransferase" evidence="1">
    <location>
        <begin position="7"/>
        <end position="171"/>
    </location>
</feature>
<keyword evidence="2" id="KW-0808">Transferase</keyword>
<dbReference type="PROSITE" id="PS51186">
    <property type="entry name" value="GNAT"/>
    <property type="match status" value="1"/>
</dbReference>
<evidence type="ECO:0000313" key="3">
    <source>
        <dbReference type="Proteomes" id="UP000524492"/>
    </source>
</evidence>
<dbReference type="Gene3D" id="3.40.630.30">
    <property type="match status" value="1"/>
</dbReference>
<dbReference type="RefSeq" id="WP_246717820.1">
    <property type="nucleotide sequence ID" value="NZ_JACIFV010000012.1"/>
</dbReference>
<keyword evidence="3" id="KW-1185">Reference proteome</keyword>
<dbReference type="InterPro" id="IPR000182">
    <property type="entry name" value="GNAT_dom"/>
</dbReference>
<evidence type="ECO:0000313" key="2">
    <source>
        <dbReference type="EMBL" id="MBB4193456.1"/>
    </source>
</evidence>
<organism evidence="2 3">
    <name type="scientific">Rhizobium aethiopicum</name>
    <dbReference type="NCBI Taxonomy" id="1138170"/>
    <lineage>
        <taxon>Bacteria</taxon>
        <taxon>Pseudomonadati</taxon>
        <taxon>Pseudomonadota</taxon>
        <taxon>Alphaproteobacteria</taxon>
        <taxon>Hyphomicrobiales</taxon>
        <taxon>Rhizobiaceae</taxon>
        <taxon>Rhizobium/Agrobacterium group</taxon>
        <taxon>Rhizobium</taxon>
    </lineage>
</organism>
<dbReference type="SUPFAM" id="SSF55729">
    <property type="entry name" value="Acyl-CoA N-acyltransferases (Nat)"/>
    <property type="match status" value="1"/>
</dbReference>
<name>A0A7W6MKM5_9HYPH</name>
<dbReference type="GO" id="GO:0016747">
    <property type="term" value="F:acyltransferase activity, transferring groups other than amino-acyl groups"/>
    <property type="evidence" value="ECO:0007669"/>
    <property type="project" value="InterPro"/>
</dbReference>
<accession>A0A7W6MKM5</accession>
<evidence type="ECO:0000259" key="1">
    <source>
        <dbReference type="PROSITE" id="PS51186"/>
    </source>
</evidence>